<evidence type="ECO:0000256" key="9">
    <source>
        <dbReference type="ARBA" id="ARBA00022840"/>
    </source>
</evidence>
<evidence type="ECO:0000256" key="3">
    <source>
        <dbReference type="ARBA" id="ARBA00012438"/>
    </source>
</evidence>
<dbReference type="PANTHER" id="PTHR44936">
    <property type="entry name" value="SENSOR PROTEIN CREC"/>
    <property type="match status" value="1"/>
</dbReference>
<feature type="domain" description="Histidine kinase" evidence="11">
    <location>
        <begin position="226"/>
        <end position="442"/>
    </location>
</feature>
<dbReference type="SMART" id="SM00304">
    <property type="entry name" value="HAMP"/>
    <property type="match status" value="1"/>
</dbReference>
<evidence type="ECO:0000313" key="13">
    <source>
        <dbReference type="EMBL" id="GGC57190.1"/>
    </source>
</evidence>
<dbReference type="EMBL" id="BMED01000001">
    <property type="protein sequence ID" value="GGC57190.1"/>
    <property type="molecule type" value="Genomic_DNA"/>
</dbReference>
<evidence type="ECO:0000259" key="12">
    <source>
        <dbReference type="PROSITE" id="PS50885"/>
    </source>
</evidence>
<dbReference type="InterPro" id="IPR036890">
    <property type="entry name" value="HATPase_C_sf"/>
</dbReference>
<accession>A0A916U2R7</accession>
<keyword evidence="14" id="KW-1185">Reference proteome</keyword>
<evidence type="ECO:0000256" key="2">
    <source>
        <dbReference type="ARBA" id="ARBA00004651"/>
    </source>
</evidence>
<keyword evidence="7" id="KW-0547">Nucleotide-binding</keyword>
<dbReference type="CDD" id="cd06225">
    <property type="entry name" value="HAMP"/>
    <property type="match status" value="1"/>
</dbReference>
<dbReference type="SMART" id="SM00387">
    <property type="entry name" value="HATPase_c"/>
    <property type="match status" value="1"/>
</dbReference>
<name>A0A916U2R7_9BURK</name>
<dbReference type="EC" id="2.7.13.3" evidence="3"/>
<dbReference type="PRINTS" id="PR00344">
    <property type="entry name" value="BCTRLSENSOR"/>
</dbReference>
<evidence type="ECO:0000256" key="1">
    <source>
        <dbReference type="ARBA" id="ARBA00000085"/>
    </source>
</evidence>
<comment type="subcellular location">
    <subcellularLocation>
        <location evidence="2">Cell membrane</location>
        <topology evidence="2">Multi-pass membrane protein</topology>
    </subcellularLocation>
</comment>
<dbReference type="InterPro" id="IPR050980">
    <property type="entry name" value="2C_sensor_his_kinase"/>
</dbReference>
<keyword evidence="10" id="KW-0812">Transmembrane</keyword>
<evidence type="ECO:0000256" key="4">
    <source>
        <dbReference type="ARBA" id="ARBA00022475"/>
    </source>
</evidence>
<dbReference type="Proteomes" id="UP000637423">
    <property type="component" value="Unassembled WGS sequence"/>
</dbReference>
<evidence type="ECO:0000259" key="11">
    <source>
        <dbReference type="PROSITE" id="PS50109"/>
    </source>
</evidence>
<keyword evidence="10" id="KW-0472">Membrane</keyword>
<dbReference type="SUPFAM" id="SSF47384">
    <property type="entry name" value="Homodimeric domain of signal transducing histidine kinase"/>
    <property type="match status" value="1"/>
</dbReference>
<dbReference type="PANTHER" id="PTHR44936:SF10">
    <property type="entry name" value="SENSOR PROTEIN RSTB"/>
    <property type="match status" value="1"/>
</dbReference>
<dbReference type="InterPro" id="IPR003594">
    <property type="entry name" value="HATPase_dom"/>
</dbReference>
<dbReference type="GO" id="GO:0000155">
    <property type="term" value="F:phosphorelay sensor kinase activity"/>
    <property type="evidence" value="ECO:0007669"/>
    <property type="project" value="InterPro"/>
</dbReference>
<dbReference type="Gene3D" id="1.10.287.130">
    <property type="match status" value="1"/>
</dbReference>
<keyword evidence="4" id="KW-1003">Cell membrane</keyword>
<dbReference type="PROSITE" id="PS50885">
    <property type="entry name" value="HAMP"/>
    <property type="match status" value="1"/>
</dbReference>
<evidence type="ECO:0000256" key="7">
    <source>
        <dbReference type="ARBA" id="ARBA00022741"/>
    </source>
</evidence>
<dbReference type="InterPro" id="IPR005467">
    <property type="entry name" value="His_kinase_dom"/>
</dbReference>
<gene>
    <name evidence="13" type="ORF">GCM10011396_00060</name>
</gene>
<dbReference type="Gene3D" id="3.30.565.10">
    <property type="entry name" value="Histidine kinase-like ATPase, C-terminal domain"/>
    <property type="match status" value="1"/>
</dbReference>
<proteinExistence type="predicted"/>
<feature type="transmembrane region" description="Helical" evidence="10">
    <location>
        <begin position="7"/>
        <end position="27"/>
    </location>
</feature>
<evidence type="ECO:0000256" key="10">
    <source>
        <dbReference type="SAM" id="Phobius"/>
    </source>
</evidence>
<keyword evidence="10" id="KW-1133">Transmembrane helix</keyword>
<evidence type="ECO:0000256" key="8">
    <source>
        <dbReference type="ARBA" id="ARBA00022777"/>
    </source>
</evidence>
<sequence>MNRIFVRFSLLVMLAVTVASFVIYFVISNLFGDPFEEIALKQASGQIFLLEQYVDKAPADEWLQRLNKVREISRVKFELIPLKAALPLLPAKKEASLMRGEVVLDAADKSFFRRVDLAGDKYIGSEEEVIHAEDLPIDVGLAVKVELVRYVIVALFLLIPVAVWSSLHWRGLQSLSKVARDFGEGNLSARATTKKTSSIYPLAERMNQMAARIESLLEAQKNLMHSVSHELRTPVARLEFGLELLRQDVKKTADGSAAEARMQAMEADLIELNMLVKELLSLTRLDQQQENRHTQFSLAEALHDCVGIMDHALSGKLLKTDIGAGIGLMAGDPRLISRAVTNLMMNAAKYASHQLVLSAHRLADGAVEVIVEDDGPGIPVEERERIFDPFYRLDRSRDRATGGFGLGLAIAQKAALLHGGNIHVAESSLGGARFVMRLPSGL</sequence>
<dbReference type="Pfam" id="PF02518">
    <property type="entry name" value="HATPase_c"/>
    <property type="match status" value="1"/>
</dbReference>
<reference evidence="13" key="1">
    <citation type="journal article" date="2014" name="Int. J. Syst. Evol. Microbiol.">
        <title>Complete genome sequence of Corynebacterium casei LMG S-19264T (=DSM 44701T), isolated from a smear-ripened cheese.</title>
        <authorList>
            <consortium name="US DOE Joint Genome Institute (JGI-PGF)"/>
            <person name="Walter F."/>
            <person name="Albersmeier A."/>
            <person name="Kalinowski J."/>
            <person name="Ruckert C."/>
        </authorList>
    </citation>
    <scope>NUCLEOTIDE SEQUENCE</scope>
    <source>
        <strain evidence="13">CGMCC 1.10998</strain>
    </source>
</reference>
<dbReference type="Pfam" id="PF00512">
    <property type="entry name" value="HisKA"/>
    <property type="match status" value="1"/>
</dbReference>
<evidence type="ECO:0000256" key="6">
    <source>
        <dbReference type="ARBA" id="ARBA00022679"/>
    </source>
</evidence>
<protein>
    <recommendedName>
        <fullName evidence="3">histidine kinase</fullName>
        <ecNumber evidence="3">2.7.13.3</ecNumber>
    </recommendedName>
</protein>
<comment type="caution">
    <text evidence="13">The sequence shown here is derived from an EMBL/GenBank/DDBJ whole genome shotgun (WGS) entry which is preliminary data.</text>
</comment>
<reference evidence="13" key="2">
    <citation type="submission" date="2020-09" db="EMBL/GenBank/DDBJ databases">
        <authorList>
            <person name="Sun Q."/>
            <person name="Zhou Y."/>
        </authorList>
    </citation>
    <scope>NUCLEOTIDE SEQUENCE</scope>
    <source>
        <strain evidence="13">CGMCC 1.10998</strain>
    </source>
</reference>
<dbReference type="SMART" id="SM00388">
    <property type="entry name" value="HisKA"/>
    <property type="match status" value="1"/>
</dbReference>
<dbReference type="GO" id="GO:0005886">
    <property type="term" value="C:plasma membrane"/>
    <property type="evidence" value="ECO:0007669"/>
    <property type="project" value="UniProtKB-SubCell"/>
</dbReference>
<feature type="transmembrane region" description="Helical" evidence="10">
    <location>
        <begin position="147"/>
        <end position="167"/>
    </location>
</feature>
<dbReference type="InterPro" id="IPR003661">
    <property type="entry name" value="HisK_dim/P_dom"/>
</dbReference>
<dbReference type="RefSeq" id="WP_188563965.1">
    <property type="nucleotide sequence ID" value="NZ_BMED01000001.1"/>
</dbReference>
<dbReference type="Pfam" id="PF00672">
    <property type="entry name" value="HAMP"/>
    <property type="match status" value="1"/>
</dbReference>
<dbReference type="CDD" id="cd00082">
    <property type="entry name" value="HisKA"/>
    <property type="match status" value="1"/>
</dbReference>
<dbReference type="InterPro" id="IPR004358">
    <property type="entry name" value="Sig_transdc_His_kin-like_C"/>
</dbReference>
<dbReference type="PROSITE" id="PS50109">
    <property type="entry name" value="HIS_KIN"/>
    <property type="match status" value="1"/>
</dbReference>
<keyword evidence="6" id="KW-0808">Transferase</keyword>
<dbReference type="AlphaFoldDB" id="A0A916U2R7"/>
<keyword evidence="5" id="KW-0597">Phosphoprotein</keyword>
<dbReference type="GO" id="GO:0005524">
    <property type="term" value="F:ATP binding"/>
    <property type="evidence" value="ECO:0007669"/>
    <property type="project" value="UniProtKB-KW"/>
</dbReference>
<keyword evidence="9" id="KW-0067">ATP-binding</keyword>
<dbReference type="SUPFAM" id="SSF55874">
    <property type="entry name" value="ATPase domain of HSP90 chaperone/DNA topoisomerase II/histidine kinase"/>
    <property type="match status" value="1"/>
</dbReference>
<evidence type="ECO:0000313" key="14">
    <source>
        <dbReference type="Proteomes" id="UP000637423"/>
    </source>
</evidence>
<organism evidence="13 14">
    <name type="scientific">Undibacterium terreum</name>
    <dbReference type="NCBI Taxonomy" id="1224302"/>
    <lineage>
        <taxon>Bacteria</taxon>
        <taxon>Pseudomonadati</taxon>
        <taxon>Pseudomonadota</taxon>
        <taxon>Betaproteobacteria</taxon>
        <taxon>Burkholderiales</taxon>
        <taxon>Oxalobacteraceae</taxon>
        <taxon>Undibacterium</taxon>
    </lineage>
</organism>
<dbReference type="InterPro" id="IPR036097">
    <property type="entry name" value="HisK_dim/P_sf"/>
</dbReference>
<comment type="catalytic activity">
    <reaction evidence="1">
        <text>ATP + protein L-histidine = ADP + protein N-phospho-L-histidine.</text>
        <dbReference type="EC" id="2.7.13.3"/>
    </reaction>
</comment>
<dbReference type="InterPro" id="IPR003660">
    <property type="entry name" value="HAMP_dom"/>
</dbReference>
<feature type="domain" description="HAMP" evidence="12">
    <location>
        <begin position="170"/>
        <end position="218"/>
    </location>
</feature>
<keyword evidence="8 13" id="KW-0418">Kinase</keyword>
<evidence type="ECO:0000256" key="5">
    <source>
        <dbReference type="ARBA" id="ARBA00022553"/>
    </source>
</evidence>